<proteinExistence type="predicted"/>
<accession>A0A2H3AV36</accession>
<keyword evidence="2" id="KW-1185">Reference proteome</keyword>
<reference evidence="2" key="1">
    <citation type="journal article" date="2017" name="Nat. Ecol. Evol.">
        <title>Genome expansion and lineage-specific genetic innovations in the forest pathogenic fungi Armillaria.</title>
        <authorList>
            <person name="Sipos G."/>
            <person name="Prasanna A.N."/>
            <person name="Walter M.C."/>
            <person name="O'Connor E."/>
            <person name="Balint B."/>
            <person name="Krizsan K."/>
            <person name="Kiss B."/>
            <person name="Hess J."/>
            <person name="Varga T."/>
            <person name="Slot J."/>
            <person name="Riley R."/>
            <person name="Boka B."/>
            <person name="Rigling D."/>
            <person name="Barry K."/>
            <person name="Lee J."/>
            <person name="Mihaltcheva S."/>
            <person name="LaButti K."/>
            <person name="Lipzen A."/>
            <person name="Waldron R."/>
            <person name="Moloney N.M."/>
            <person name="Sperisen C."/>
            <person name="Kredics L."/>
            <person name="Vagvoelgyi C."/>
            <person name="Patrignani A."/>
            <person name="Fitzpatrick D."/>
            <person name="Nagy I."/>
            <person name="Doyle S."/>
            <person name="Anderson J.B."/>
            <person name="Grigoriev I.V."/>
            <person name="Gueldener U."/>
            <person name="Muensterkoetter M."/>
            <person name="Nagy L.G."/>
        </authorList>
    </citation>
    <scope>NUCLEOTIDE SEQUENCE [LARGE SCALE GENOMIC DNA]</scope>
    <source>
        <strain evidence="2">28-4</strain>
    </source>
</reference>
<gene>
    <name evidence="1" type="ORF">ARMSODRAFT_603394</name>
</gene>
<name>A0A2H3AV36_9AGAR</name>
<evidence type="ECO:0000313" key="1">
    <source>
        <dbReference type="EMBL" id="PBK62555.1"/>
    </source>
</evidence>
<evidence type="ECO:0000313" key="2">
    <source>
        <dbReference type="Proteomes" id="UP000218334"/>
    </source>
</evidence>
<dbReference type="AlphaFoldDB" id="A0A2H3AV36"/>
<sequence>MPLHTLVIADLERVVECARSMDTMPVVIFLRILDLLESLMRKQVWSGTMKRNVRFRLSTAMSVNGARSSHTVTMACLLEVIFYPEVMSRPCLNLGHDYHAEYESEDRVCEVVNALTGFICRNPETATGENLEVLISNVASCLTSNTRMDGRRRSLHLSFTGGETLQASFSFLPAYTNACAFFKVQHVLTENYDDEAARRLLQACQR</sequence>
<dbReference type="EMBL" id="KZ293465">
    <property type="protein sequence ID" value="PBK62555.1"/>
    <property type="molecule type" value="Genomic_DNA"/>
</dbReference>
<dbReference type="Proteomes" id="UP000218334">
    <property type="component" value="Unassembled WGS sequence"/>
</dbReference>
<protein>
    <submittedName>
        <fullName evidence="1">Uncharacterized protein</fullName>
    </submittedName>
</protein>
<organism evidence="1 2">
    <name type="scientific">Armillaria solidipes</name>
    <dbReference type="NCBI Taxonomy" id="1076256"/>
    <lineage>
        <taxon>Eukaryota</taxon>
        <taxon>Fungi</taxon>
        <taxon>Dikarya</taxon>
        <taxon>Basidiomycota</taxon>
        <taxon>Agaricomycotina</taxon>
        <taxon>Agaricomycetes</taxon>
        <taxon>Agaricomycetidae</taxon>
        <taxon>Agaricales</taxon>
        <taxon>Marasmiineae</taxon>
        <taxon>Physalacriaceae</taxon>
        <taxon>Armillaria</taxon>
    </lineage>
</organism>